<evidence type="ECO:0000313" key="4">
    <source>
        <dbReference type="EMBL" id="KAH0886548.1"/>
    </source>
</evidence>
<reference evidence="4 5" key="1">
    <citation type="submission" date="2021-05" db="EMBL/GenBank/DDBJ databases">
        <title>Genome Assembly of Synthetic Allotetraploid Brassica napus Reveals Homoeologous Exchanges between Subgenomes.</title>
        <authorList>
            <person name="Davis J.T."/>
        </authorList>
    </citation>
    <scope>NUCLEOTIDE SEQUENCE [LARGE SCALE GENOMIC DNA]</scope>
    <source>
        <strain evidence="5">cv. Da-Ae</strain>
        <tissue evidence="4">Seedling</tissue>
    </source>
</reference>
<dbReference type="PROSITE" id="PS50097">
    <property type="entry name" value="BTB"/>
    <property type="match status" value="2"/>
</dbReference>
<dbReference type="SMART" id="SM00225">
    <property type="entry name" value="BTB"/>
    <property type="match status" value="2"/>
</dbReference>
<organism evidence="4 5">
    <name type="scientific">Brassica napus</name>
    <name type="common">Rape</name>
    <dbReference type="NCBI Taxonomy" id="3708"/>
    <lineage>
        <taxon>Eukaryota</taxon>
        <taxon>Viridiplantae</taxon>
        <taxon>Streptophyta</taxon>
        <taxon>Embryophyta</taxon>
        <taxon>Tracheophyta</taxon>
        <taxon>Spermatophyta</taxon>
        <taxon>Magnoliopsida</taxon>
        <taxon>eudicotyledons</taxon>
        <taxon>Gunneridae</taxon>
        <taxon>Pentapetalae</taxon>
        <taxon>rosids</taxon>
        <taxon>malvids</taxon>
        <taxon>Brassicales</taxon>
        <taxon>Brassicaceae</taxon>
        <taxon>Brassiceae</taxon>
        <taxon>Brassica</taxon>
    </lineage>
</organism>
<sequence length="466" mass="51404">MAKQSNLNIFLDGFAHILEEQWQVDVLLKAGDSDPDAAISAHKLVLAARSKVFKKMLEEDECKTSSEKEIITLSEMKHEELKALVEFIYNPASTNLSRNKLISFLNASNALDVYELAQIPFDDALNNAALSCIRMNIATIAYSDELKLFAESNPNLTVEIMKACVERTMATDTNVSIFLDGFAHILEEQWQVDVLLKAGDSDPDAVISAHKLVLAARSKVFKKMLEEDECKTSSGKEIITLSEMKHEEVKALVEFIYSSGCGSTPCAEHARSLYLAADKYEIPHLRDLCRDELISSLNESNALDVYELAQIPFDDELNNAALSCIQMNITTIAYSDELKLFAERNPILTVEIVKACVERSRKRETRVREAPPSGCASARVPAPVAPSVSIQSRSPSVSVDLLSSPIYFRIWARVFAVGRTLLTAVFKRFVSRLCYSGVCSNGGGDDLAPAIDLSGKDYTRVKDGGG</sequence>
<proteinExistence type="predicted"/>
<dbReference type="CDD" id="cd18186">
    <property type="entry name" value="BTB_POZ_ZBTB_KLHL-like"/>
    <property type="match status" value="2"/>
</dbReference>
<protein>
    <recommendedName>
        <fullName evidence="3">BTB domain-containing protein</fullName>
    </recommendedName>
</protein>
<name>A0ABQ8A242_BRANA</name>
<dbReference type="Proteomes" id="UP000824890">
    <property type="component" value="Unassembled WGS sequence"/>
</dbReference>
<accession>A0ABQ8A242</accession>
<gene>
    <name evidence="4" type="ORF">HID58_062644</name>
</gene>
<dbReference type="Pfam" id="PF00651">
    <property type="entry name" value="BTB"/>
    <property type="match status" value="2"/>
</dbReference>
<keyword evidence="5" id="KW-1185">Reference proteome</keyword>
<comment type="pathway">
    <text evidence="2">Protein modification; protein ubiquitination.</text>
</comment>
<dbReference type="SUPFAM" id="SSF54695">
    <property type="entry name" value="POZ domain"/>
    <property type="match status" value="2"/>
</dbReference>
<dbReference type="InterPro" id="IPR011333">
    <property type="entry name" value="SKP1/BTB/POZ_sf"/>
</dbReference>
<feature type="domain" description="BTB" evidence="3">
    <location>
        <begin position="24"/>
        <end position="90"/>
    </location>
</feature>
<dbReference type="EMBL" id="JAGKQM010000014">
    <property type="protein sequence ID" value="KAH0886548.1"/>
    <property type="molecule type" value="Genomic_DNA"/>
</dbReference>
<feature type="domain" description="BTB" evidence="3">
    <location>
        <begin position="192"/>
        <end position="259"/>
    </location>
</feature>
<comment type="caution">
    <text evidence="4">The sequence shown here is derived from an EMBL/GenBank/DDBJ whole genome shotgun (WGS) entry which is preliminary data.</text>
</comment>
<evidence type="ECO:0000259" key="3">
    <source>
        <dbReference type="PROSITE" id="PS50097"/>
    </source>
</evidence>
<dbReference type="PANTHER" id="PTHR47274">
    <property type="entry name" value="BTB/POZ DOMAIN CONTAINING PROTEIN, EXPRESSED-RELATED"/>
    <property type="match status" value="1"/>
</dbReference>
<dbReference type="InterPro" id="IPR044784">
    <property type="entry name" value="At1g01640-like"/>
</dbReference>
<evidence type="ECO:0000256" key="2">
    <source>
        <dbReference type="ARBA" id="ARBA00004906"/>
    </source>
</evidence>
<dbReference type="PANTHER" id="PTHR47274:SF17">
    <property type="entry name" value="BTB DOMAIN-CONTAINING PROTEIN"/>
    <property type="match status" value="1"/>
</dbReference>
<dbReference type="Gene3D" id="3.30.710.10">
    <property type="entry name" value="Potassium Channel Kv1.1, Chain A"/>
    <property type="match status" value="2"/>
</dbReference>
<dbReference type="InterPro" id="IPR000210">
    <property type="entry name" value="BTB/POZ_dom"/>
</dbReference>
<comment type="function">
    <text evidence="1">May act as a substrate-specific adapter of an E3 ubiquitin-protein ligase complex (CUL3-RBX1-BTB) which mediates the ubiquitination and subsequent proteasomal degradation of target proteins.</text>
</comment>
<evidence type="ECO:0000313" key="5">
    <source>
        <dbReference type="Proteomes" id="UP000824890"/>
    </source>
</evidence>
<evidence type="ECO:0000256" key="1">
    <source>
        <dbReference type="ARBA" id="ARBA00002668"/>
    </source>
</evidence>